<evidence type="ECO:0000256" key="12">
    <source>
        <dbReference type="PROSITE-ProRule" id="PRU00110"/>
    </source>
</evidence>
<dbReference type="SUPFAM" id="SSF55785">
    <property type="entry name" value="PYP-like sensor domain (PAS domain)"/>
    <property type="match status" value="2"/>
</dbReference>
<evidence type="ECO:0000256" key="3">
    <source>
        <dbReference type="ARBA" id="ARBA00012438"/>
    </source>
</evidence>
<evidence type="ECO:0000259" key="14">
    <source>
        <dbReference type="PROSITE" id="PS50109"/>
    </source>
</evidence>
<dbReference type="Pfam" id="PF00072">
    <property type="entry name" value="Response_reg"/>
    <property type="match status" value="1"/>
</dbReference>
<evidence type="ECO:0000259" key="16">
    <source>
        <dbReference type="PROSITE" id="PS50112"/>
    </source>
</evidence>
<dbReference type="PROSITE" id="PS50109">
    <property type="entry name" value="HIS_KIN"/>
    <property type="match status" value="1"/>
</dbReference>
<dbReference type="PROSITE" id="PS50113">
    <property type="entry name" value="PAC"/>
    <property type="match status" value="1"/>
</dbReference>
<keyword evidence="11" id="KW-0472">Membrane</keyword>
<dbReference type="Gene3D" id="1.10.287.130">
    <property type="match status" value="1"/>
</dbReference>
<keyword evidence="6" id="KW-0812">Transmembrane</keyword>
<dbReference type="InterPro" id="IPR003594">
    <property type="entry name" value="HATPase_dom"/>
</dbReference>
<dbReference type="InterPro" id="IPR036890">
    <property type="entry name" value="HATPase_C_sf"/>
</dbReference>
<dbReference type="SUPFAM" id="SSF55874">
    <property type="entry name" value="ATPase domain of HSP90 chaperone/DNA topoisomerase II/histidine kinase"/>
    <property type="match status" value="1"/>
</dbReference>
<evidence type="ECO:0000256" key="4">
    <source>
        <dbReference type="ARBA" id="ARBA00022475"/>
    </source>
</evidence>
<dbReference type="CDD" id="cd00082">
    <property type="entry name" value="HisKA"/>
    <property type="match status" value="1"/>
</dbReference>
<dbReference type="Gene3D" id="3.30.450.20">
    <property type="entry name" value="PAS domain"/>
    <property type="match status" value="2"/>
</dbReference>
<dbReference type="Gene3D" id="3.30.565.10">
    <property type="entry name" value="Histidine kinase-like ATPase, C-terminal domain"/>
    <property type="match status" value="1"/>
</dbReference>
<dbReference type="InterPro" id="IPR001789">
    <property type="entry name" value="Sig_transdc_resp-reg_receiver"/>
</dbReference>
<proteinExistence type="predicted"/>
<dbReference type="PANTHER" id="PTHR45339:SF1">
    <property type="entry name" value="HYBRID SIGNAL TRANSDUCTION HISTIDINE KINASE J"/>
    <property type="match status" value="1"/>
</dbReference>
<dbReference type="CDD" id="cd17546">
    <property type="entry name" value="REC_hyHK_CKI1_RcsC-like"/>
    <property type="match status" value="1"/>
</dbReference>
<feature type="domain" description="Histidine kinase" evidence="14">
    <location>
        <begin position="295"/>
        <end position="515"/>
    </location>
</feature>
<dbReference type="SUPFAM" id="SSF47384">
    <property type="entry name" value="Homodimeric domain of signal transducing histidine kinase"/>
    <property type="match status" value="1"/>
</dbReference>
<dbReference type="PROSITE" id="PS50112">
    <property type="entry name" value="PAS"/>
    <property type="match status" value="2"/>
</dbReference>
<dbReference type="PROSITE" id="PS50110">
    <property type="entry name" value="RESPONSE_REGULATORY"/>
    <property type="match status" value="1"/>
</dbReference>
<dbReference type="InterPro" id="IPR005467">
    <property type="entry name" value="His_kinase_dom"/>
</dbReference>
<dbReference type="AlphaFoldDB" id="A0A4P9VRB8"/>
<feature type="modified residue" description="4-aspartylphosphate" evidence="13">
    <location>
        <position position="713"/>
    </location>
</feature>
<dbReference type="Pfam" id="PF00989">
    <property type="entry name" value="PAS"/>
    <property type="match status" value="1"/>
</dbReference>
<evidence type="ECO:0000256" key="1">
    <source>
        <dbReference type="ARBA" id="ARBA00000085"/>
    </source>
</evidence>
<feature type="modified residue" description="Phosphohistidine" evidence="12">
    <location>
        <position position="860"/>
    </location>
</feature>
<dbReference type="SUPFAM" id="SSF52172">
    <property type="entry name" value="CheY-like"/>
    <property type="match status" value="1"/>
</dbReference>
<evidence type="ECO:0000313" key="19">
    <source>
        <dbReference type="EMBL" id="RDH44954.1"/>
    </source>
</evidence>
<gene>
    <name evidence="19" type="ORF">B9G39_16770</name>
</gene>
<dbReference type="InterPro" id="IPR004358">
    <property type="entry name" value="Sig_transdc_His_kin-like_C"/>
</dbReference>
<sequence>MVYDKPHTEQVKKQNEQENTLFNNPTYLRAILNVIGDGIITINRNGAIKDVNAIGEHLFGYLPGELIGTQLSLLIPEFSSLTSCQSTNSFERVDELNTTHEIRGYCKDGSLIKIDISASKIELNNDCFFIILLRDTISKKKLQAKINRSEKIKSMVTDACLDAMVTVDMDGYVQEYNSAAEKIFGWQREEITGQLMENYFIPEEMREAHRKGIQRFKEEGKGPLIGKRIEIEAINKDGKRFPVELALVGTEIDGERLATAFVRDISDRKQAEGELIAARDTAQEASQAKSRFLSHMSHEIRSPLNAVLCSVNLIAERLNDPSHLRLLQTAKTSGQALLAVINEVLDFSKIEAGHLSIISDKTNLFTLLEDVLNSAQARLESSEVELLYFVDFTIKQITTDPVRFRQILNVLVDNAIKFTKQGVVSVTVLPVTFNSGKTALKVSVFDTGVGIPNKYLPNVFNEFEQVDASIDSRYGGTGLGLTIARKLVQLLNGNIYVASESQKGSCFTFIIPVTIEYSNIDPNNHFSSKNLIFISPNKALRSKVIKQVKQINNTCSSFSSLEVLQESIIENDISLDNSILIIDEQTPHVPYKDSQQVIDYSWLPSNKDHCFCICADWTKLNPPFSSFKRIPKPFSLNSIYQNITTVKDETESRLETFNPTNGGQLLLVEDVAANRLVAGEMLRSRGFNVKTANDGEEAIQIANREVFDVILMDIRMPKMNGYEATKALRESNNLNSGTPIIALTANAEKSEIQKCLNLGMNDFVSKPFDVNQLLEAIKRCRLNSSQNKATITTDTDPKWEKENNEPFLKQVTLNQLVKDTSQESLTPLLNMFITELDSRFEAINLAVGIKDFDAIREEAHALKSCSGTFGASKLQRLTMQLEYAAKDYDTSLVDTLVDQFQSVLLATRKSYQEYLNKNC</sequence>
<dbReference type="PRINTS" id="PR00344">
    <property type="entry name" value="BCTRLSENSOR"/>
</dbReference>
<dbReference type="Pfam" id="PF01627">
    <property type="entry name" value="Hpt"/>
    <property type="match status" value="1"/>
</dbReference>
<evidence type="ECO:0000256" key="5">
    <source>
        <dbReference type="ARBA" id="ARBA00022553"/>
    </source>
</evidence>
<name>A0A4P9VRB8_9GAMM</name>
<evidence type="ECO:0000256" key="13">
    <source>
        <dbReference type="PROSITE-ProRule" id="PRU00169"/>
    </source>
</evidence>
<dbReference type="InterPro" id="IPR036641">
    <property type="entry name" value="HPT_dom_sf"/>
</dbReference>
<evidence type="ECO:0000256" key="7">
    <source>
        <dbReference type="ARBA" id="ARBA00022741"/>
    </source>
</evidence>
<keyword evidence="20" id="KW-1185">Reference proteome</keyword>
<keyword evidence="10" id="KW-0902">Two-component regulatory system</keyword>
<dbReference type="CDD" id="cd16922">
    <property type="entry name" value="HATPase_EvgS-ArcB-TorS-like"/>
    <property type="match status" value="1"/>
</dbReference>
<accession>A0A4P9VRB8</accession>
<dbReference type="Gene3D" id="1.20.120.160">
    <property type="entry name" value="HPT domain"/>
    <property type="match status" value="1"/>
</dbReference>
<evidence type="ECO:0000256" key="6">
    <source>
        <dbReference type="ARBA" id="ARBA00022692"/>
    </source>
</evidence>
<feature type="domain" description="PAS" evidence="16">
    <location>
        <begin position="24"/>
        <end position="77"/>
    </location>
</feature>
<dbReference type="EC" id="2.7.13.3" evidence="3"/>
<dbReference type="Pfam" id="PF13426">
    <property type="entry name" value="PAS_9"/>
    <property type="match status" value="1"/>
</dbReference>
<dbReference type="SUPFAM" id="SSF47226">
    <property type="entry name" value="Histidine-containing phosphotransfer domain, HPT domain"/>
    <property type="match status" value="1"/>
</dbReference>
<reference evidence="19 20" key="1">
    <citation type="submission" date="2017-04" db="EMBL/GenBank/DDBJ databases">
        <title>Draft genome sequence of Zooshikella ganghwensis VG4 isolated from Red Sea sediments.</title>
        <authorList>
            <person name="Rehman Z."/>
            <person name="Alam I."/>
            <person name="Kamau A."/>
            <person name="Bajic V."/>
            <person name="Leiknes T."/>
        </authorList>
    </citation>
    <scope>NUCLEOTIDE SEQUENCE [LARGE SCALE GENOMIC DNA]</scope>
    <source>
        <strain evidence="19 20">VG4</strain>
    </source>
</reference>
<evidence type="ECO:0000259" key="17">
    <source>
        <dbReference type="PROSITE" id="PS50113"/>
    </source>
</evidence>
<dbReference type="Pfam" id="PF02518">
    <property type="entry name" value="HATPase_c"/>
    <property type="match status" value="1"/>
</dbReference>
<feature type="domain" description="PAC" evidence="17">
    <location>
        <begin position="227"/>
        <end position="277"/>
    </location>
</feature>
<dbReference type="RefSeq" id="WP_094788000.1">
    <property type="nucleotide sequence ID" value="NZ_NDXW01000001.1"/>
</dbReference>
<dbReference type="GO" id="GO:0005886">
    <property type="term" value="C:plasma membrane"/>
    <property type="evidence" value="ECO:0007669"/>
    <property type="project" value="UniProtKB-SubCell"/>
</dbReference>
<keyword evidence="5 13" id="KW-0597">Phosphoprotein</keyword>
<feature type="domain" description="HPt" evidence="18">
    <location>
        <begin position="821"/>
        <end position="914"/>
    </location>
</feature>
<comment type="caution">
    <text evidence="19">The sequence shown here is derived from an EMBL/GenBank/DDBJ whole genome shotgun (WGS) entry which is preliminary data.</text>
</comment>
<dbReference type="InterPro" id="IPR013767">
    <property type="entry name" value="PAS_fold"/>
</dbReference>
<dbReference type="InterPro" id="IPR008207">
    <property type="entry name" value="Sig_transdc_His_kin_Hpt_dom"/>
</dbReference>
<keyword evidence="7" id="KW-0547">Nucleotide-binding</keyword>
<protein>
    <recommendedName>
        <fullName evidence="3">histidine kinase</fullName>
        <ecNumber evidence="3">2.7.13.3</ecNumber>
    </recommendedName>
</protein>
<feature type="domain" description="Response regulatory" evidence="15">
    <location>
        <begin position="664"/>
        <end position="781"/>
    </location>
</feature>
<dbReference type="SMART" id="SM00388">
    <property type="entry name" value="HisKA"/>
    <property type="match status" value="1"/>
</dbReference>
<dbReference type="GO" id="GO:0006355">
    <property type="term" value="P:regulation of DNA-templated transcription"/>
    <property type="evidence" value="ECO:0007669"/>
    <property type="project" value="InterPro"/>
</dbReference>
<dbReference type="PROSITE" id="PS50894">
    <property type="entry name" value="HPT"/>
    <property type="match status" value="1"/>
</dbReference>
<evidence type="ECO:0000259" key="18">
    <source>
        <dbReference type="PROSITE" id="PS50894"/>
    </source>
</evidence>
<dbReference type="CDD" id="cd00130">
    <property type="entry name" value="PAS"/>
    <property type="match status" value="2"/>
</dbReference>
<keyword evidence="8" id="KW-0067">ATP-binding</keyword>
<dbReference type="EMBL" id="NDXW01000001">
    <property type="protein sequence ID" value="RDH44954.1"/>
    <property type="molecule type" value="Genomic_DNA"/>
</dbReference>
<dbReference type="PANTHER" id="PTHR45339">
    <property type="entry name" value="HYBRID SIGNAL TRANSDUCTION HISTIDINE KINASE J"/>
    <property type="match status" value="1"/>
</dbReference>
<dbReference type="SMART" id="SM00448">
    <property type="entry name" value="REC"/>
    <property type="match status" value="1"/>
</dbReference>
<comment type="catalytic activity">
    <reaction evidence="1">
        <text>ATP + protein L-histidine = ADP + protein N-phospho-L-histidine.</text>
        <dbReference type="EC" id="2.7.13.3"/>
    </reaction>
</comment>
<dbReference type="NCBIfam" id="TIGR00229">
    <property type="entry name" value="sensory_box"/>
    <property type="match status" value="2"/>
</dbReference>
<dbReference type="InterPro" id="IPR036097">
    <property type="entry name" value="HisK_dim/P_sf"/>
</dbReference>
<keyword evidence="4" id="KW-1003">Cell membrane</keyword>
<evidence type="ECO:0000256" key="2">
    <source>
        <dbReference type="ARBA" id="ARBA00004651"/>
    </source>
</evidence>
<comment type="subcellular location">
    <subcellularLocation>
        <location evidence="2">Cell membrane</location>
        <topology evidence="2">Multi-pass membrane protein</topology>
    </subcellularLocation>
</comment>
<dbReference type="Proteomes" id="UP000257039">
    <property type="component" value="Unassembled WGS sequence"/>
</dbReference>
<dbReference type="Pfam" id="PF00512">
    <property type="entry name" value="HisKA"/>
    <property type="match status" value="1"/>
</dbReference>
<evidence type="ECO:0000256" key="10">
    <source>
        <dbReference type="ARBA" id="ARBA00023012"/>
    </source>
</evidence>
<dbReference type="GO" id="GO:0005524">
    <property type="term" value="F:ATP binding"/>
    <property type="evidence" value="ECO:0007669"/>
    <property type="project" value="UniProtKB-KW"/>
</dbReference>
<dbReference type="InterPro" id="IPR000700">
    <property type="entry name" value="PAS-assoc_C"/>
</dbReference>
<dbReference type="InterPro" id="IPR003661">
    <property type="entry name" value="HisK_dim/P_dom"/>
</dbReference>
<evidence type="ECO:0000313" key="20">
    <source>
        <dbReference type="Proteomes" id="UP000257039"/>
    </source>
</evidence>
<dbReference type="FunFam" id="3.30.565.10:FF:000010">
    <property type="entry name" value="Sensor histidine kinase RcsC"/>
    <property type="match status" value="1"/>
</dbReference>
<dbReference type="Gene3D" id="3.40.50.2300">
    <property type="match status" value="1"/>
</dbReference>
<dbReference type="InterPro" id="IPR035965">
    <property type="entry name" value="PAS-like_dom_sf"/>
</dbReference>
<evidence type="ECO:0000256" key="11">
    <source>
        <dbReference type="ARBA" id="ARBA00023136"/>
    </source>
</evidence>
<evidence type="ECO:0000256" key="8">
    <source>
        <dbReference type="ARBA" id="ARBA00022840"/>
    </source>
</evidence>
<feature type="domain" description="PAS" evidence="16">
    <location>
        <begin position="148"/>
        <end position="220"/>
    </location>
</feature>
<dbReference type="CDD" id="cd00088">
    <property type="entry name" value="HPT"/>
    <property type="match status" value="1"/>
</dbReference>
<evidence type="ECO:0000259" key="15">
    <source>
        <dbReference type="PROSITE" id="PS50110"/>
    </source>
</evidence>
<dbReference type="GO" id="GO:0000155">
    <property type="term" value="F:phosphorelay sensor kinase activity"/>
    <property type="evidence" value="ECO:0007669"/>
    <property type="project" value="InterPro"/>
</dbReference>
<dbReference type="SMART" id="SM00387">
    <property type="entry name" value="HATPase_c"/>
    <property type="match status" value="1"/>
</dbReference>
<dbReference type="SMART" id="SM00091">
    <property type="entry name" value="PAS"/>
    <property type="match status" value="2"/>
</dbReference>
<keyword evidence="9" id="KW-1133">Transmembrane helix</keyword>
<dbReference type="InterPro" id="IPR000014">
    <property type="entry name" value="PAS"/>
</dbReference>
<organism evidence="19 20">
    <name type="scientific">Zooshikella ganghwensis</name>
    <dbReference type="NCBI Taxonomy" id="202772"/>
    <lineage>
        <taxon>Bacteria</taxon>
        <taxon>Pseudomonadati</taxon>
        <taxon>Pseudomonadota</taxon>
        <taxon>Gammaproteobacteria</taxon>
        <taxon>Oceanospirillales</taxon>
        <taxon>Zooshikellaceae</taxon>
        <taxon>Zooshikella</taxon>
    </lineage>
</organism>
<evidence type="ECO:0000256" key="9">
    <source>
        <dbReference type="ARBA" id="ARBA00022989"/>
    </source>
</evidence>
<dbReference type="InterPro" id="IPR011006">
    <property type="entry name" value="CheY-like_superfamily"/>
</dbReference>